<feature type="compositionally biased region" description="Polar residues" evidence="1">
    <location>
        <begin position="252"/>
        <end position="270"/>
    </location>
</feature>
<gene>
    <name evidence="3" type="ORF">RI543_001815</name>
</gene>
<feature type="compositionally biased region" description="Polar residues" evidence="1">
    <location>
        <begin position="1"/>
        <end position="17"/>
    </location>
</feature>
<organism evidence="3 4">
    <name type="scientific">Arxiozyma heterogenica</name>
    <dbReference type="NCBI Taxonomy" id="278026"/>
    <lineage>
        <taxon>Eukaryota</taxon>
        <taxon>Fungi</taxon>
        <taxon>Dikarya</taxon>
        <taxon>Ascomycota</taxon>
        <taxon>Saccharomycotina</taxon>
        <taxon>Saccharomycetes</taxon>
        <taxon>Saccharomycetales</taxon>
        <taxon>Saccharomycetaceae</taxon>
        <taxon>Arxiozyma</taxon>
    </lineage>
</organism>
<feature type="domain" description="Transcription activator GCR1-like" evidence="2">
    <location>
        <begin position="789"/>
        <end position="866"/>
    </location>
</feature>
<feature type="compositionally biased region" description="Acidic residues" evidence="1">
    <location>
        <begin position="651"/>
        <end position="672"/>
    </location>
</feature>
<dbReference type="GO" id="GO:0000981">
    <property type="term" value="F:DNA-binding transcription factor activity, RNA polymerase II-specific"/>
    <property type="evidence" value="ECO:0007669"/>
    <property type="project" value="TreeGrafter"/>
</dbReference>
<keyword evidence="4" id="KW-1185">Reference proteome</keyword>
<dbReference type="InterPro" id="IPR022210">
    <property type="entry name" value="TF_GCR1-like"/>
</dbReference>
<feature type="region of interest" description="Disordered" evidence="1">
    <location>
        <begin position="608"/>
        <end position="682"/>
    </location>
</feature>
<dbReference type="Proteomes" id="UP001306508">
    <property type="component" value="Unassembled WGS sequence"/>
</dbReference>
<sequence>MSETNPPSIIKDSSNEFNSNNSKMVNIVNNNNNTNSKFQLTVSSIQSNENTTSNVNVISSSSVNPQNLINDEQFNSSDNSNNSNMMNLKNNHQIGQNNSSIDNNIIIVSDTINNNPISNTVETATMNNSQSINLPKSSNSSSLAMNLNEISSKSNNTIIDFPQTHMNISHNQTNNNFHGNSTVTTSDTAMSINNINSPNICQISTGDKTESNSINPIVELNKKPTDNEINKLRLSTPSSHINIQEKIRKPSQPHSNPSPASFTSSMESSSNHLRMFQRMDEMAARMITMEEQFLKLTKAFNIQNKTLQKLETVINNFSCELEQSRITEQKRQEYRKNDYLEISKERQFIVDLLKSITSVSSSYLSQNNQTRVPDNGTGNHYNNNIKNNSDDLVTAHINNLSTSINSNNQNINTTHSKFVNNNNGKSSIASLNMSNSVPELHTLQSSYFVPFKKHIRGNNNFVLNPNGIKKRKRFHTNNRTQQSSLVTSSILPFNSDSRNEPLSTNDRIINNSNVLTASLNDIPKMNASTNTKVVPATAITNANSNGRHLNTLDPLNINHFIFPSSEPVNTTPISTTHPISSSNNNATTIRNNNQVAMIPNNEYINQESTKISPSNNMNDDNASHTNTETKYNLKHTNPSTNSGNKVSNVEVLEDEDGYQEDDDEEEKEEEYNDDHHSINGSKNAESVIHVDDDEEEEYDEEEEEHCIKQINESCNESIEDEEEDNEDIVDEENNVAQMYINDDRKKITTKGVKKSRNKSLKKVKTKNNEKTEKTVEEISTPEVNNDLNYKILKAPNTVRTIWEEYVHGINGNPSIRGLEEKYGNKWRLTKNRKTFSRRKRLYKYILNGIDNGKTADEMIKILEERRLYRDENGEVKRRTIGWLQQSLTGI</sequence>
<feature type="region of interest" description="Disordered" evidence="1">
    <location>
        <begin position="237"/>
        <end position="270"/>
    </location>
</feature>
<proteinExistence type="predicted"/>
<dbReference type="PANTHER" id="PTHR37784:SF2">
    <property type="entry name" value="HIGH-OSMOLARITY-INDUCED TRANSCRIPTION PROTEIN 1"/>
    <property type="match status" value="1"/>
</dbReference>
<reference evidence="4" key="1">
    <citation type="submission" date="2023-07" db="EMBL/GenBank/DDBJ databases">
        <title>A draft genome of Kazachstania heterogenica Y-27499.</title>
        <authorList>
            <person name="Donic C."/>
            <person name="Kralova J.S."/>
            <person name="Fidel L."/>
            <person name="Ben-Dor S."/>
            <person name="Jung S."/>
        </authorList>
    </citation>
    <scope>NUCLEOTIDE SEQUENCE [LARGE SCALE GENOMIC DNA]</scope>
    <source>
        <strain evidence="4">Y27499</strain>
    </source>
</reference>
<evidence type="ECO:0000313" key="4">
    <source>
        <dbReference type="Proteomes" id="UP001306508"/>
    </source>
</evidence>
<dbReference type="AlphaFoldDB" id="A0AAN7WNP9"/>
<feature type="region of interest" description="Disordered" evidence="1">
    <location>
        <begin position="1"/>
        <end position="23"/>
    </location>
</feature>
<feature type="compositionally biased region" description="Polar residues" evidence="1">
    <location>
        <begin position="608"/>
        <end position="647"/>
    </location>
</feature>
<dbReference type="GO" id="GO:0060963">
    <property type="term" value="P:positive regulation of ribosomal protein gene transcription by RNA polymerase II"/>
    <property type="evidence" value="ECO:0007669"/>
    <property type="project" value="TreeGrafter"/>
</dbReference>
<evidence type="ECO:0000259" key="2">
    <source>
        <dbReference type="Pfam" id="PF12550"/>
    </source>
</evidence>
<dbReference type="Pfam" id="PF12550">
    <property type="entry name" value="GCR1_C"/>
    <property type="match status" value="1"/>
</dbReference>
<dbReference type="PANTHER" id="PTHR37784">
    <property type="entry name" value="PROTEIN MSN1"/>
    <property type="match status" value="1"/>
</dbReference>
<dbReference type="EMBL" id="JAWIZZ010000040">
    <property type="protein sequence ID" value="KAK5780693.1"/>
    <property type="molecule type" value="Genomic_DNA"/>
</dbReference>
<name>A0AAN7WNP9_9SACH</name>
<evidence type="ECO:0000313" key="3">
    <source>
        <dbReference type="EMBL" id="KAK5780693.1"/>
    </source>
</evidence>
<dbReference type="InterPro" id="IPR052146">
    <property type="entry name" value="HOT1"/>
</dbReference>
<protein>
    <recommendedName>
        <fullName evidence="2">Transcription activator GCR1-like domain-containing protein</fullName>
    </recommendedName>
</protein>
<evidence type="ECO:0000256" key="1">
    <source>
        <dbReference type="SAM" id="MobiDB-lite"/>
    </source>
</evidence>
<dbReference type="GO" id="GO:0000978">
    <property type="term" value="F:RNA polymerase II cis-regulatory region sequence-specific DNA binding"/>
    <property type="evidence" value="ECO:0007669"/>
    <property type="project" value="TreeGrafter"/>
</dbReference>
<accession>A0AAN7WNP9</accession>
<comment type="caution">
    <text evidence="3">The sequence shown here is derived from an EMBL/GenBank/DDBJ whole genome shotgun (WGS) entry which is preliminary data.</text>
</comment>